<sequence>MSLKKFFSVGEYLSSLTDQQLLVAEQVRQAISQAVPEAEETISYNMPAYKFKGVLVYFAAWKNHLGYYPLPSGIEAFRDQLKEYEVSKGAIQFPYSHPLPLQLIADIARFRLEENRSKKK</sequence>
<keyword evidence="3" id="KW-1185">Reference proteome</keyword>
<protein>
    <recommendedName>
        <fullName evidence="1">YdhG-like domain-containing protein</fullName>
    </recommendedName>
</protein>
<proteinExistence type="predicted"/>
<dbReference type="SUPFAM" id="SSF159888">
    <property type="entry name" value="YdhG-like"/>
    <property type="match status" value="1"/>
</dbReference>
<gene>
    <name evidence="2" type="ORF">BC349_05305</name>
</gene>
<dbReference type="Proteomes" id="UP000765802">
    <property type="component" value="Unassembled WGS sequence"/>
</dbReference>
<accession>A0ABR7M5S2</accession>
<comment type="caution">
    <text evidence="2">The sequence shown here is derived from an EMBL/GenBank/DDBJ whole genome shotgun (WGS) entry which is preliminary data.</text>
</comment>
<dbReference type="InterPro" id="IPR014922">
    <property type="entry name" value="YdhG-like"/>
</dbReference>
<evidence type="ECO:0000259" key="1">
    <source>
        <dbReference type="Pfam" id="PF08818"/>
    </source>
</evidence>
<name>A0ABR7M5S2_9BACT</name>
<dbReference type="EMBL" id="MBUA01000001">
    <property type="protein sequence ID" value="MBC6490370.1"/>
    <property type="molecule type" value="Genomic_DNA"/>
</dbReference>
<evidence type="ECO:0000313" key="3">
    <source>
        <dbReference type="Proteomes" id="UP000765802"/>
    </source>
</evidence>
<organism evidence="2 3">
    <name type="scientific">Flavihumibacter stibioxidans</name>
    <dbReference type="NCBI Taxonomy" id="1834163"/>
    <lineage>
        <taxon>Bacteria</taxon>
        <taxon>Pseudomonadati</taxon>
        <taxon>Bacteroidota</taxon>
        <taxon>Chitinophagia</taxon>
        <taxon>Chitinophagales</taxon>
        <taxon>Chitinophagaceae</taxon>
        <taxon>Flavihumibacter</taxon>
    </lineage>
</organism>
<dbReference type="Pfam" id="PF08818">
    <property type="entry name" value="DUF1801"/>
    <property type="match status" value="1"/>
</dbReference>
<reference evidence="2 3" key="1">
    <citation type="submission" date="2016-07" db="EMBL/GenBank/DDBJ databases">
        <title>Genome analysis of Flavihumibacter stibioxidans YS-17.</title>
        <authorList>
            <person name="Shi K."/>
            <person name="Han Y."/>
            <person name="Wang G."/>
        </authorList>
    </citation>
    <scope>NUCLEOTIDE SEQUENCE [LARGE SCALE GENOMIC DNA]</scope>
    <source>
        <strain evidence="2 3">YS-17</strain>
    </source>
</reference>
<dbReference type="Gene3D" id="3.90.1150.200">
    <property type="match status" value="1"/>
</dbReference>
<evidence type="ECO:0000313" key="2">
    <source>
        <dbReference type="EMBL" id="MBC6490370.1"/>
    </source>
</evidence>
<dbReference type="RefSeq" id="WP_187255677.1">
    <property type="nucleotide sequence ID" value="NZ_JBHULF010000006.1"/>
</dbReference>
<feature type="domain" description="YdhG-like" evidence="1">
    <location>
        <begin position="24"/>
        <end position="111"/>
    </location>
</feature>